<dbReference type="SUPFAM" id="SSF46689">
    <property type="entry name" value="Homeodomain-like"/>
    <property type="match status" value="1"/>
</dbReference>
<evidence type="ECO:0000256" key="1">
    <source>
        <dbReference type="ARBA" id="ARBA00023125"/>
    </source>
</evidence>
<gene>
    <name evidence="4" type="ORF">GCU69_16010</name>
</gene>
<dbReference type="PANTHER" id="PTHR30055:SF226">
    <property type="entry name" value="HTH-TYPE TRANSCRIPTIONAL REGULATOR PKSA"/>
    <property type="match status" value="1"/>
</dbReference>
<dbReference type="Proteomes" id="UP000621266">
    <property type="component" value="Unassembled WGS sequence"/>
</dbReference>
<dbReference type="PANTHER" id="PTHR30055">
    <property type="entry name" value="HTH-TYPE TRANSCRIPTIONAL REGULATOR RUTR"/>
    <property type="match status" value="1"/>
</dbReference>
<dbReference type="PROSITE" id="PS50977">
    <property type="entry name" value="HTH_TETR_2"/>
    <property type="match status" value="1"/>
</dbReference>
<protein>
    <submittedName>
        <fullName evidence="4">TetR/AcrR family transcriptional regulator</fullName>
    </submittedName>
</protein>
<dbReference type="InterPro" id="IPR050109">
    <property type="entry name" value="HTH-type_TetR-like_transc_reg"/>
</dbReference>
<evidence type="ECO:0000259" key="3">
    <source>
        <dbReference type="PROSITE" id="PS50977"/>
    </source>
</evidence>
<dbReference type="EMBL" id="WHPN01000291">
    <property type="protein sequence ID" value="KAF4408076.1"/>
    <property type="molecule type" value="Genomic_DNA"/>
</dbReference>
<comment type="caution">
    <text evidence="4">The sequence shown here is derived from an EMBL/GenBank/DDBJ whole genome shotgun (WGS) entry which is preliminary data.</text>
</comment>
<feature type="DNA-binding region" description="H-T-H motif" evidence="2">
    <location>
        <begin position="29"/>
        <end position="48"/>
    </location>
</feature>
<sequence>MARPASALRGLILESAAQLFAAHGYEGTSLHDIASAVGCSKASLLYHFASKETILTELLTPAGAELAELDAALAGLDGDEAAEAAVPGYVDLALRFRRETKILLADIPGMTCHPALGSIPDIVDRLLDALAGRSADTADVVAAHMVLGAVFVTCASDLELPDQDLRPELIRSALRTLGREPG</sequence>
<dbReference type="PRINTS" id="PR00455">
    <property type="entry name" value="HTHTETR"/>
</dbReference>
<reference evidence="4 5" key="1">
    <citation type="submission" date="2019-10" db="EMBL/GenBank/DDBJ databases">
        <title>Streptomyces tenebrisbrunneis sp.nov., an endogenous actinomycete isolated from of Lycium ruthenicum.</title>
        <authorList>
            <person name="Ma L."/>
        </authorList>
    </citation>
    <scope>NUCLEOTIDE SEQUENCE [LARGE SCALE GENOMIC DNA]</scope>
    <source>
        <strain evidence="4 5">TRM 66187</strain>
    </source>
</reference>
<feature type="domain" description="HTH tetR-type" evidence="3">
    <location>
        <begin position="6"/>
        <end position="66"/>
    </location>
</feature>
<name>A0ABQ7FGA5_9ACTN</name>
<dbReference type="RefSeq" id="WP_098754062.1">
    <property type="nucleotide sequence ID" value="NZ_WHPN01000291.1"/>
</dbReference>
<dbReference type="InterPro" id="IPR001647">
    <property type="entry name" value="HTH_TetR"/>
</dbReference>
<dbReference type="InterPro" id="IPR009057">
    <property type="entry name" value="Homeodomain-like_sf"/>
</dbReference>
<evidence type="ECO:0000313" key="4">
    <source>
        <dbReference type="EMBL" id="KAF4408076.1"/>
    </source>
</evidence>
<accession>A0ABQ7FGA5</accession>
<evidence type="ECO:0000256" key="2">
    <source>
        <dbReference type="PROSITE-ProRule" id="PRU00335"/>
    </source>
</evidence>
<dbReference type="Gene3D" id="1.10.357.10">
    <property type="entry name" value="Tetracycline Repressor, domain 2"/>
    <property type="match status" value="1"/>
</dbReference>
<evidence type="ECO:0000313" key="5">
    <source>
        <dbReference type="Proteomes" id="UP000621266"/>
    </source>
</evidence>
<keyword evidence="1 2" id="KW-0238">DNA-binding</keyword>
<organism evidence="4 5">
    <name type="scientific">Streptomyces lycii</name>
    <dbReference type="NCBI Taxonomy" id="2654337"/>
    <lineage>
        <taxon>Bacteria</taxon>
        <taxon>Bacillati</taxon>
        <taxon>Actinomycetota</taxon>
        <taxon>Actinomycetes</taxon>
        <taxon>Kitasatosporales</taxon>
        <taxon>Streptomycetaceae</taxon>
        <taxon>Streptomyces</taxon>
    </lineage>
</organism>
<dbReference type="Pfam" id="PF00440">
    <property type="entry name" value="TetR_N"/>
    <property type="match status" value="1"/>
</dbReference>
<keyword evidence="5" id="KW-1185">Reference proteome</keyword>
<proteinExistence type="predicted"/>